<dbReference type="PANTHER" id="PTHR33360">
    <property type="entry name" value="TRANSPOSASE FOR INSERTION SEQUENCE ELEMENT IS200"/>
    <property type="match status" value="1"/>
</dbReference>
<dbReference type="PANTHER" id="PTHR33360:SF2">
    <property type="entry name" value="TRANSPOSASE FOR INSERTION SEQUENCE ELEMENT IS200"/>
    <property type="match status" value="1"/>
</dbReference>
<dbReference type="GO" id="GO:0003677">
    <property type="term" value="F:DNA binding"/>
    <property type="evidence" value="ECO:0007669"/>
    <property type="project" value="InterPro"/>
</dbReference>
<name>A0A0S4QQB3_9ACTN</name>
<dbReference type="Proteomes" id="UP000198802">
    <property type="component" value="Unassembled WGS sequence"/>
</dbReference>
<feature type="domain" description="Transposase IS200-like" evidence="1">
    <location>
        <begin position="14"/>
        <end position="134"/>
    </location>
</feature>
<keyword evidence="3" id="KW-1185">Reference proteome</keyword>
<dbReference type="NCBIfam" id="NF033573">
    <property type="entry name" value="transpos_IS200"/>
    <property type="match status" value="1"/>
</dbReference>
<dbReference type="EMBL" id="FAOZ01000011">
    <property type="protein sequence ID" value="CUU57311.1"/>
    <property type="molecule type" value="Genomic_DNA"/>
</dbReference>
<dbReference type="GO" id="GO:0006313">
    <property type="term" value="P:DNA transposition"/>
    <property type="evidence" value="ECO:0007669"/>
    <property type="project" value="InterPro"/>
</dbReference>
<dbReference type="Gene3D" id="3.30.70.1290">
    <property type="entry name" value="Transposase IS200-like"/>
    <property type="match status" value="1"/>
</dbReference>
<dbReference type="InterPro" id="IPR002686">
    <property type="entry name" value="Transposase_17"/>
</dbReference>
<reference evidence="3" key="1">
    <citation type="submission" date="2015-11" db="EMBL/GenBank/DDBJ databases">
        <authorList>
            <person name="Varghese N."/>
        </authorList>
    </citation>
    <scope>NUCLEOTIDE SEQUENCE [LARGE SCALE GENOMIC DNA]</scope>
    <source>
        <strain evidence="3">DSM 45899</strain>
    </source>
</reference>
<dbReference type="AlphaFoldDB" id="A0A0S4QQB3"/>
<evidence type="ECO:0000259" key="1">
    <source>
        <dbReference type="SMART" id="SM01321"/>
    </source>
</evidence>
<dbReference type="SMART" id="SM01321">
    <property type="entry name" value="Y1_Tnp"/>
    <property type="match status" value="1"/>
</dbReference>
<evidence type="ECO:0000313" key="2">
    <source>
        <dbReference type="EMBL" id="CUU57311.1"/>
    </source>
</evidence>
<dbReference type="SUPFAM" id="SSF143422">
    <property type="entry name" value="Transposase IS200-like"/>
    <property type="match status" value="1"/>
</dbReference>
<organism evidence="2 3">
    <name type="scientific">Parafrankia irregularis</name>
    <dbReference type="NCBI Taxonomy" id="795642"/>
    <lineage>
        <taxon>Bacteria</taxon>
        <taxon>Bacillati</taxon>
        <taxon>Actinomycetota</taxon>
        <taxon>Actinomycetes</taxon>
        <taxon>Frankiales</taxon>
        <taxon>Frankiaceae</taxon>
        <taxon>Parafrankia</taxon>
    </lineage>
</organism>
<dbReference type="Pfam" id="PF01797">
    <property type="entry name" value="Y1_Tnp"/>
    <property type="match status" value="1"/>
</dbReference>
<accession>A0A0S4QQB3</accession>
<proteinExistence type="predicted"/>
<sequence>MDISDDYRRGRHVVSVLHVHVVFVTKYRRGVFDEAMLDACERTMRDVCADFGARLVAFNGEDDHAHLLVEHPPKVAVSALVNSLKGVPGWMPRAEFTGRVNHASMRGRFRSLSYFAGSTGGARIALSREYIEGQRRPAPMR</sequence>
<protein>
    <submittedName>
        <fullName evidence="2">Putative transposase</fullName>
    </submittedName>
</protein>
<dbReference type="GO" id="GO:0004803">
    <property type="term" value="F:transposase activity"/>
    <property type="evidence" value="ECO:0007669"/>
    <property type="project" value="InterPro"/>
</dbReference>
<dbReference type="RefSeq" id="WP_091278530.1">
    <property type="nucleotide sequence ID" value="NZ_FAOZ01000011.1"/>
</dbReference>
<gene>
    <name evidence="2" type="ORF">Ga0074812_111147</name>
</gene>
<dbReference type="InterPro" id="IPR036515">
    <property type="entry name" value="Transposase_17_sf"/>
</dbReference>
<evidence type="ECO:0000313" key="3">
    <source>
        <dbReference type="Proteomes" id="UP000198802"/>
    </source>
</evidence>